<evidence type="ECO:0000313" key="2">
    <source>
        <dbReference type="Proteomes" id="UP000077255"/>
    </source>
</evidence>
<name>A0A160N432_9GAMM</name>
<gene>
    <name evidence="1" type="ORF">ATSB10_27580</name>
</gene>
<keyword evidence="2" id="KW-1185">Reference proteome</keyword>
<dbReference type="EMBL" id="CP014841">
    <property type="protein sequence ID" value="AND70212.1"/>
    <property type="molecule type" value="Genomic_DNA"/>
</dbReference>
<protein>
    <submittedName>
        <fullName evidence="1">Uncharacterized protein</fullName>
    </submittedName>
</protein>
<dbReference type="Proteomes" id="UP000077255">
    <property type="component" value="Chromosome"/>
</dbReference>
<evidence type="ECO:0000313" key="1">
    <source>
        <dbReference type="EMBL" id="AND70212.1"/>
    </source>
</evidence>
<dbReference type="KEGG" id="dtx:ATSB10_27580"/>
<accession>A0A160N432</accession>
<dbReference type="PATRIC" id="fig|445710.3.peg.2752"/>
<reference evidence="1 2" key="1">
    <citation type="submission" date="2016-02" db="EMBL/GenBank/DDBJ databases">
        <title>Complete genome sequencing and analysis of ATSB10, Dyella thiooxydans isolated from rhizosphere soil of sunflower (Helianthus annuus L.).</title>
        <authorList>
            <person name="Lee Y."/>
            <person name="Hwangbo K."/>
            <person name="Chung H."/>
            <person name="Yoo J."/>
            <person name="Kim K.Y."/>
            <person name="Sa T.M."/>
            <person name="Um Y."/>
            <person name="Madhaiyan M."/>
        </authorList>
    </citation>
    <scope>NUCLEOTIDE SEQUENCE [LARGE SCALE GENOMIC DNA]</scope>
    <source>
        <strain evidence="1 2">ATSB10</strain>
    </source>
</reference>
<dbReference type="AlphaFoldDB" id="A0A160N432"/>
<organism evidence="1 2">
    <name type="scientific">Dyella thiooxydans</name>
    <dbReference type="NCBI Taxonomy" id="445710"/>
    <lineage>
        <taxon>Bacteria</taxon>
        <taxon>Pseudomonadati</taxon>
        <taxon>Pseudomonadota</taxon>
        <taxon>Gammaproteobacteria</taxon>
        <taxon>Lysobacterales</taxon>
        <taxon>Rhodanobacteraceae</taxon>
        <taxon>Dyella</taxon>
    </lineage>
</organism>
<sequence length="45" mass="4888">MPRIDYYPSRQAIEAISARTFPYAGGDFSSVIDRLVLAGAATLPE</sequence>
<proteinExistence type="predicted"/>